<dbReference type="HAMAP" id="MF_00376">
    <property type="entry name" value="Dephospho_CoA_kinase"/>
    <property type="match status" value="1"/>
</dbReference>
<protein>
    <recommendedName>
        <fullName evidence="3 4">Dephospho-CoA kinase</fullName>
        <ecNumber evidence="3 4">2.7.1.24</ecNumber>
    </recommendedName>
    <alternativeName>
        <fullName evidence="3">Dephosphocoenzyme A kinase</fullName>
    </alternativeName>
</protein>
<keyword evidence="6" id="KW-1185">Reference proteome</keyword>
<dbReference type="SUPFAM" id="SSF52540">
    <property type="entry name" value="P-loop containing nucleoside triphosphate hydrolases"/>
    <property type="match status" value="1"/>
</dbReference>
<dbReference type="OrthoDB" id="9812943at2"/>
<dbReference type="EMBL" id="VIKT02000002">
    <property type="protein sequence ID" value="NHF61936.1"/>
    <property type="molecule type" value="Genomic_DNA"/>
</dbReference>
<dbReference type="EC" id="2.7.1.24" evidence="3 4"/>
<comment type="pathway">
    <text evidence="3">Cofactor biosynthesis; coenzyme A biosynthesis; CoA from (R)-pantothenate: step 5/5.</text>
</comment>
<keyword evidence="1 3" id="KW-0547">Nucleotide-binding</keyword>
<dbReference type="Pfam" id="PF01121">
    <property type="entry name" value="CoaE"/>
    <property type="match status" value="1"/>
</dbReference>
<comment type="caution">
    <text evidence="5">The sequence shown here is derived from an EMBL/GenBank/DDBJ whole genome shotgun (WGS) entry which is preliminary data.</text>
</comment>
<comment type="similarity">
    <text evidence="3">Belongs to the CoaE family.</text>
</comment>
<dbReference type="GO" id="GO:0004140">
    <property type="term" value="F:dephospho-CoA kinase activity"/>
    <property type="evidence" value="ECO:0007669"/>
    <property type="project" value="UniProtKB-UniRule"/>
</dbReference>
<accession>A0A9E5MJY5</accession>
<reference evidence="5 6" key="1">
    <citation type="submission" date="2019-06" db="EMBL/GenBank/DDBJ databases">
        <authorList>
            <person name="De-Chao Zhang Q."/>
        </authorList>
    </citation>
    <scope>NUCLEOTIDE SEQUENCE [LARGE SCALE GENOMIC DNA]</scope>
    <source>
        <strain evidence="5 6">KN1116</strain>
    </source>
</reference>
<dbReference type="PANTHER" id="PTHR10695">
    <property type="entry name" value="DEPHOSPHO-COA KINASE-RELATED"/>
    <property type="match status" value="1"/>
</dbReference>
<dbReference type="NCBIfam" id="NF002879">
    <property type="entry name" value="PRK03333.1"/>
    <property type="match status" value="1"/>
</dbReference>
<evidence type="ECO:0000313" key="6">
    <source>
        <dbReference type="Proteomes" id="UP000818266"/>
    </source>
</evidence>
<dbReference type="RefSeq" id="WP_152582848.1">
    <property type="nucleotide sequence ID" value="NZ_VIKT02000002.1"/>
</dbReference>
<evidence type="ECO:0000256" key="1">
    <source>
        <dbReference type="ARBA" id="ARBA00022741"/>
    </source>
</evidence>
<dbReference type="InterPro" id="IPR001977">
    <property type="entry name" value="Depp_CoAkinase"/>
</dbReference>
<evidence type="ECO:0000313" key="5">
    <source>
        <dbReference type="EMBL" id="NHF61936.1"/>
    </source>
</evidence>
<dbReference type="GO" id="GO:0015937">
    <property type="term" value="P:coenzyme A biosynthetic process"/>
    <property type="evidence" value="ECO:0007669"/>
    <property type="project" value="UniProtKB-UniRule"/>
</dbReference>
<feature type="binding site" evidence="3">
    <location>
        <begin position="11"/>
        <end position="16"/>
    </location>
    <ligand>
        <name>ATP</name>
        <dbReference type="ChEBI" id="CHEBI:30616"/>
    </ligand>
</feature>
<reference evidence="5 6" key="2">
    <citation type="submission" date="2020-03" db="EMBL/GenBank/DDBJ databases">
        <title>Chryseoglobus sp. isolated from a deep-sea seamount.</title>
        <authorList>
            <person name="Zhang D.-C."/>
        </authorList>
    </citation>
    <scope>NUCLEOTIDE SEQUENCE [LARGE SCALE GENOMIC DNA]</scope>
    <source>
        <strain evidence="5 6">KN1116</strain>
    </source>
</reference>
<evidence type="ECO:0000256" key="4">
    <source>
        <dbReference type="NCBIfam" id="TIGR00152"/>
    </source>
</evidence>
<dbReference type="GO" id="GO:0005524">
    <property type="term" value="F:ATP binding"/>
    <property type="evidence" value="ECO:0007669"/>
    <property type="project" value="UniProtKB-UniRule"/>
</dbReference>
<evidence type="ECO:0000256" key="3">
    <source>
        <dbReference type="HAMAP-Rule" id="MF_00376"/>
    </source>
</evidence>
<sequence length="206" mass="22083">MDVIALTGGIAAGKSTVARRWRGHGAVIIDADALAREAVAPGSAGLEAIAERFGAEVLDEHGTLDRGALGRRVFADEAERSALNAIVHPEVHRLYHESVARARDADPGALIVYDVPLLGQARGRDEFGLVVVVDAPAQTRVRRLVEHRGMTEEEARVRVAAQLTDDERRALADIVIDASGTLERTLEQADQVWSTVRSRASVGGAE</sequence>
<dbReference type="PROSITE" id="PS51219">
    <property type="entry name" value="DPCK"/>
    <property type="match status" value="1"/>
</dbReference>
<evidence type="ECO:0000256" key="2">
    <source>
        <dbReference type="ARBA" id="ARBA00022840"/>
    </source>
</evidence>
<proteinExistence type="inferred from homology"/>
<dbReference type="GO" id="GO:0005737">
    <property type="term" value="C:cytoplasm"/>
    <property type="evidence" value="ECO:0007669"/>
    <property type="project" value="UniProtKB-SubCell"/>
</dbReference>
<dbReference type="Gene3D" id="3.40.50.300">
    <property type="entry name" value="P-loop containing nucleotide triphosphate hydrolases"/>
    <property type="match status" value="1"/>
</dbReference>
<gene>
    <name evidence="3" type="primary">coaE</name>
    <name evidence="5" type="ORF">FK219_001550</name>
</gene>
<dbReference type="NCBIfam" id="TIGR00152">
    <property type="entry name" value="dephospho-CoA kinase"/>
    <property type="match status" value="1"/>
</dbReference>
<dbReference type="InterPro" id="IPR027417">
    <property type="entry name" value="P-loop_NTPase"/>
</dbReference>
<organism evidence="5 6">
    <name type="scientific">Microcella pacifica</name>
    <dbReference type="NCBI Taxonomy" id="2591847"/>
    <lineage>
        <taxon>Bacteria</taxon>
        <taxon>Bacillati</taxon>
        <taxon>Actinomycetota</taxon>
        <taxon>Actinomycetes</taxon>
        <taxon>Micrococcales</taxon>
        <taxon>Microbacteriaceae</taxon>
        <taxon>Microcella</taxon>
    </lineage>
</organism>
<comment type="subcellular location">
    <subcellularLocation>
        <location evidence="3">Cytoplasm</location>
    </subcellularLocation>
</comment>
<dbReference type="Proteomes" id="UP000818266">
    <property type="component" value="Unassembled WGS sequence"/>
</dbReference>
<name>A0A9E5MJY5_9MICO</name>
<keyword evidence="3 5" id="KW-0808">Transferase</keyword>
<keyword evidence="3 5" id="KW-0418">Kinase</keyword>
<dbReference type="AlphaFoldDB" id="A0A9E5MJY5"/>
<keyword evidence="3" id="KW-0173">Coenzyme A biosynthesis</keyword>
<dbReference type="CDD" id="cd02022">
    <property type="entry name" value="DPCK"/>
    <property type="match status" value="1"/>
</dbReference>
<keyword evidence="3" id="KW-0963">Cytoplasm</keyword>
<dbReference type="PANTHER" id="PTHR10695:SF46">
    <property type="entry name" value="BIFUNCTIONAL COENZYME A SYNTHASE-RELATED"/>
    <property type="match status" value="1"/>
</dbReference>
<keyword evidence="2 3" id="KW-0067">ATP-binding</keyword>
<comment type="function">
    <text evidence="3">Catalyzes the phosphorylation of the 3'-hydroxyl group of dephosphocoenzyme A to form coenzyme A.</text>
</comment>
<comment type="catalytic activity">
    <reaction evidence="3">
        <text>3'-dephospho-CoA + ATP = ADP + CoA + H(+)</text>
        <dbReference type="Rhea" id="RHEA:18245"/>
        <dbReference type="ChEBI" id="CHEBI:15378"/>
        <dbReference type="ChEBI" id="CHEBI:30616"/>
        <dbReference type="ChEBI" id="CHEBI:57287"/>
        <dbReference type="ChEBI" id="CHEBI:57328"/>
        <dbReference type="ChEBI" id="CHEBI:456216"/>
        <dbReference type="EC" id="2.7.1.24"/>
    </reaction>
</comment>